<evidence type="ECO:0000313" key="3">
    <source>
        <dbReference type="EMBL" id="SHE37276.1"/>
    </source>
</evidence>
<dbReference type="Gene3D" id="3.20.20.520">
    <property type="entry name" value="Glycosyl hydrolase family 115"/>
    <property type="match status" value="1"/>
</dbReference>
<dbReference type="Gene3D" id="1.20.58.2150">
    <property type="match status" value="1"/>
</dbReference>
<name>A0A1M4SYG5_9BACE</name>
<reference evidence="3 4" key="1">
    <citation type="submission" date="2016-11" db="EMBL/GenBank/DDBJ databases">
        <authorList>
            <person name="Jaros S."/>
            <person name="Januszkiewicz K."/>
            <person name="Wedrychowicz H."/>
        </authorList>
    </citation>
    <scope>NUCLEOTIDE SEQUENCE [LARGE SCALE GENOMIC DNA]</scope>
    <source>
        <strain evidence="3 4">DSM 26991</strain>
    </source>
</reference>
<dbReference type="PANTHER" id="PTHR37842">
    <property type="match status" value="1"/>
</dbReference>
<dbReference type="OrthoDB" id="8727830at2"/>
<organism evidence="3 4">
    <name type="scientific">Bacteroides luti</name>
    <dbReference type="NCBI Taxonomy" id="1297750"/>
    <lineage>
        <taxon>Bacteria</taxon>
        <taxon>Pseudomonadati</taxon>
        <taxon>Bacteroidota</taxon>
        <taxon>Bacteroidia</taxon>
        <taxon>Bacteroidales</taxon>
        <taxon>Bacteroidaceae</taxon>
        <taxon>Bacteroides</taxon>
    </lineage>
</organism>
<protein>
    <submittedName>
        <fullName evidence="3">Glycosyl hydrolase family 115</fullName>
    </submittedName>
</protein>
<dbReference type="STRING" id="1297750.SAMN05444405_101231"/>
<accession>A0A1M4SYG5</accession>
<dbReference type="Gene3D" id="3.30.379.10">
    <property type="entry name" value="Chitobiase/beta-hexosaminidase domain 2-like"/>
    <property type="match status" value="1"/>
</dbReference>
<dbReference type="Pfam" id="PF17829">
    <property type="entry name" value="GH115_C"/>
    <property type="match status" value="1"/>
</dbReference>
<keyword evidence="4" id="KW-1185">Reference proteome</keyword>
<proteinExistence type="predicted"/>
<dbReference type="InterPro" id="IPR042301">
    <property type="entry name" value="GH115_sf"/>
</dbReference>
<gene>
    <name evidence="3" type="ORF">SAMN05444405_101231</name>
</gene>
<keyword evidence="1 3" id="KW-0378">Hydrolase</keyword>
<evidence type="ECO:0000256" key="1">
    <source>
        <dbReference type="ARBA" id="ARBA00022801"/>
    </source>
</evidence>
<dbReference type="EMBL" id="FQTV01000001">
    <property type="protein sequence ID" value="SHE37276.1"/>
    <property type="molecule type" value="Genomic_DNA"/>
</dbReference>
<dbReference type="InterPro" id="IPR029018">
    <property type="entry name" value="Hex-like_dom2"/>
</dbReference>
<dbReference type="GO" id="GO:0005975">
    <property type="term" value="P:carbohydrate metabolic process"/>
    <property type="evidence" value="ECO:0007669"/>
    <property type="project" value="UniProtKB-ARBA"/>
</dbReference>
<dbReference type="Gene3D" id="2.60.120.1620">
    <property type="match status" value="1"/>
</dbReference>
<evidence type="ECO:0000259" key="2">
    <source>
        <dbReference type="Pfam" id="PF17829"/>
    </source>
</evidence>
<dbReference type="InterPro" id="IPR031924">
    <property type="entry name" value="GH115"/>
</dbReference>
<feature type="domain" description="Gylcosyl hydrolase 115 C-terminal" evidence="2">
    <location>
        <begin position="783"/>
        <end position="928"/>
    </location>
</feature>
<dbReference type="SUPFAM" id="SSF55545">
    <property type="entry name" value="beta-N-acetylhexosaminidase-like domain"/>
    <property type="match status" value="1"/>
</dbReference>
<evidence type="ECO:0000313" key="4">
    <source>
        <dbReference type="Proteomes" id="UP000184509"/>
    </source>
</evidence>
<dbReference type="InterPro" id="IPR041437">
    <property type="entry name" value="GH115_C"/>
</dbReference>
<dbReference type="Pfam" id="PF15979">
    <property type="entry name" value="Glyco_hydro_115"/>
    <property type="match status" value="1"/>
</dbReference>
<dbReference type="Proteomes" id="UP000184509">
    <property type="component" value="Unassembled WGS sequence"/>
</dbReference>
<dbReference type="RefSeq" id="WP_073398672.1">
    <property type="nucleotide sequence ID" value="NZ_FQTV01000001.1"/>
</dbReference>
<sequence>MKHIFRPFFLFICCEATFSPVFAEDFPLIMQGKTNTVYLNKSEKPVVQTAMDMFLSDMQEVSDKKPVTGNSLDNASIIVATIGKSIEIDEWLKKQNISTADIKNKWEAFKIEVLQKNNRSCLVVLGSDERGTAYGILELSRIIGVSPWCWWADSAPAKKKSLSLPEGYVNVQQPSVQFRGIFLNDEDWGLMPWSSKNFEATPVKGQIGPKTYAKIFELLLRLRANTIWPAMHECTVPFYFVNGTKEMADKYGIVMATSHCEPLMRNSAGEWDSKRYGEYNYLTNKDSIISYWTERLKKVGQSENIYTIGMRGVHDGQMQGVKTLDEHTKALNQVIQDQRNLLSRYVNADVTKVPQVFVPYKEVLSVYDNGLQVPDDVTLIWCDDNYGYITRLSNEQERKRKGGSGVYYHISYWGRPHDYLWLCTTSTAQIYTEMKRAWDYGAQKLWILNVGDIKPGEYDIEFFMDLAWNINNVHPNNISQHLENWLTREFGSEAGSELTPLMDKYYQLADIRKPEHMGWSRVEEPSVPGNKTPVIDTEFNPFVFGDELQKRANEYSVLANRVKEIGEKIPVEQREAYFELVQYPVCSAAAMNHKLLYAQKARLFARYKLLAANEYANLSTKAFNEIAQMAQTYNTDIQDAKWNRMIDMKPRNLPVFQPSVLPDKILSQSSAPALVWIEGDSIPLEMECPVNLITLVRGANNQTFISLFNRNNKPTKWKVEKAPKWLKIKEVDTTLKFEKKLVVSADWKQITDDFLGICLLTVDDKMYQLNVCTQNINPGILTEANGMIACNAADYKSASKGTQIIQGLGHSAKAVSLPQNGEITYDVYTTSTGEVSLKVALIPGHPVNGGDIRYAVSIDDEKPQVVSYKTGFRTEPWKINVLRNQSLNTTLHKINIPGKHTIRISALDPEVIVDQLMLDFQKGRKFYQIPVEATMNK</sequence>
<dbReference type="AlphaFoldDB" id="A0A1M4SYG5"/>
<dbReference type="GO" id="GO:0016787">
    <property type="term" value="F:hydrolase activity"/>
    <property type="evidence" value="ECO:0007669"/>
    <property type="project" value="UniProtKB-KW"/>
</dbReference>
<dbReference type="PANTHER" id="PTHR37842:SF2">
    <property type="entry name" value="GYLCOSYL HYDROLASE 115 C-TERMINAL DOMAIN-CONTAINING PROTEIN"/>
    <property type="match status" value="1"/>
</dbReference>